<dbReference type="InterPro" id="IPR058240">
    <property type="entry name" value="rSAM_sf"/>
</dbReference>
<evidence type="ECO:0000313" key="15">
    <source>
        <dbReference type="Proteomes" id="UP000076964"/>
    </source>
</evidence>
<dbReference type="CDD" id="cd01335">
    <property type="entry name" value="Radical_SAM"/>
    <property type="match status" value="1"/>
</dbReference>
<evidence type="ECO:0000313" key="14">
    <source>
        <dbReference type="EMBL" id="OAG27839.1"/>
    </source>
</evidence>
<evidence type="ECO:0000256" key="12">
    <source>
        <dbReference type="HAMAP-Rule" id="MF_01225"/>
    </source>
</evidence>
<evidence type="ECO:0000256" key="4">
    <source>
        <dbReference type="ARBA" id="ARBA00022723"/>
    </source>
</evidence>
<dbReference type="RefSeq" id="WP_068541757.1">
    <property type="nucleotide sequence ID" value="NZ_LSFI01000018.1"/>
</dbReference>
<gene>
    <name evidence="12" type="primary">moaA</name>
    <name evidence="14" type="ORF">TH606_04725</name>
</gene>
<dbReference type="EC" id="4.1.99.22" evidence="1 12"/>
<feature type="binding site" evidence="12">
    <location>
        <position position="271"/>
    </location>
    <ligand>
        <name>[4Fe-4S] cluster</name>
        <dbReference type="ChEBI" id="CHEBI:49883"/>
        <label>2</label>
        <note>4Fe-4S-substrate</note>
    </ligand>
</feature>
<dbReference type="PANTHER" id="PTHR22960">
    <property type="entry name" value="MOLYBDOPTERIN COFACTOR SYNTHESIS PROTEIN A"/>
    <property type="match status" value="1"/>
</dbReference>
<comment type="subunit">
    <text evidence="12">Monomer and homodimer.</text>
</comment>
<comment type="caution">
    <text evidence="14">The sequence shown here is derived from an EMBL/GenBank/DDBJ whole genome shotgun (WGS) entry which is preliminary data.</text>
</comment>
<feature type="binding site" evidence="12">
    <location>
        <position position="14"/>
    </location>
    <ligand>
        <name>GTP</name>
        <dbReference type="ChEBI" id="CHEBI:37565"/>
    </ligand>
</feature>
<dbReference type="InterPro" id="IPR040064">
    <property type="entry name" value="MoaA-like"/>
</dbReference>
<dbReference type="Pfam" id="PF06463">
    <property type="entry name" value="Mob_synth_C"/>
    <property type="match status" value="1"/>
</dbReference>
<evidence type="ECO:0000256" key="3">
    <source>
        <dbReference type="ARBA" id="ARBA00022691"/>
    </source>
</evidence>
<dbReference type="GO" id="GO:0006777">
    <property type="term" value="P:Mo-molybdopterin cofactor biosynthetic process"/>
    <property type="evidence" value="ECO:0007669"/>
    <property type="project" value="UniProtKB-UniRule"/>
</dbReference>
<keyword evidence="15" id="KW-1185">Reference proteome</keyword>
<feature type="binding site" evidence="12">
    <location>
        <position position="64"/>
    </location>
    <ligand>
        <name>GTP</name>
        <dbReference type="ChEBI" id="CHEBI:37565"/>
    </ligand>
</feature>
<dbReference type="NCBIfam" id="NF001199">
    <property type="entry name" value="PRK00164.2-1"/>
    <property type="match status" value="1"/>
</dbReference>
<feature type="binding site" evidence="12">
    <location>
        <position position="257"/>
    </location>
    <ligand>
        <name>[4Fe-4S] cluster</name>
        <dbReference type="ChEBI" id="CHEBI:49883"/>
        <label>2</label>
        <note>4Fe-4S-substrate</note>
    </ligand>
</feature>
<keyword evidence="2 12" id="KW-0004">4Fe-4S</keyword>
<feature type="binding site" evidence="12">
    <location>
        <position position="68"/>
    </location>
    <ligand>
        <name>S-adenosyl-L-methionine</name>
        <dbReference type="ChEBI" id="CHEBI:59789"/>
    </ligand>
</feature>
<accession>A0A177EA07</accession>
<dbReference type="InterPro" id="IPR007197">
    <property type="entry name" value="rSAM"/>
</dbReference>
<dbReference type="PROSITE" id="PS51918">
    <property type="entry name" value="RADICAL_SAM"/>
    <property type="match status" value="1"/>
</dbReference>
<dbReference type="InterPro" id="IPR006638">
    <property type="entry name" value="Elp3/MiaA/NifB-like_rSAM"/>
</dbReference>
<protein>
    <recommendedName>
        <fullName evidence="1 12">GTP 3',8-cyclase</fullName>
        <ecNumber evidence="1 12">4.1.99.22</ecNumber>
    </recommendedName>
    <alternativeName>
        <fullName evidence="12">Molybdenum cofactor biosynthesis protein A</fullName>
    </alternativeName>
</protein>
<keyword evidence="3 12" id="KW-0949">S-adenosyl-L-methionine</keyword>
<keyword evidence="7 12" id="KW-0411">Iron-sulfur</keyword>
<comment type="pathway">
    <text evidence="12">Cofactor biosynthesis; molybdopterin biosynthesis.</text>
</comment>
<evidence type="ECO:0000256" key="5">
    <source>
        <dbReference type="ARBA" id="ARBA00022741"/>
    </source>
</evidence>
<dbReference type="EMBL" id="LSFI01000018">
    <property type="protein sequence ID" value="OAG27839.1"/>
    <property type="molecule type" value="Genomic_DNA"/>
</dbReference>
<evidence type="ECO:0000256" key="6">
    <source>
        <dbReference type="ARBA" id="ARBA00023004"/>
    </source>
</evidence>
<dbReference type="InterPro" id="IPR013483">
    <property type="entry name" value="MoaA"/>
</dbReference>
<feature type="binding site" evidence="12">
    <location>
        <position position="156"/>
    </location>
    <ligand>
        <name>GTP</name>
        <dbReference type="ChEBI" id="CHEBI:37565"/>
    </ligand>
</feature>
<dbReference type="SFLD" id="SFLDG01067">
    <property type="entry name" value="SPASM/twitch_domain_containing"/>
    <property type="match status" value="1"/>
</dbReference>
<evidence type="ECO:0000256" key="7">
    <source>
        <dbReference type="ARBA" id="ARBA00023014"/>
    </source>
</evidence>
<dbReference type="GO" id="GO:0046872">
    <property type="term" value="F:metal ion binding"/>
    <property type="evidence" value="ECO:0007669"/>
    <property type="project" value="UniProtKB-KW"/>
</dbReference>
<keyword evidence="8 12" id="KW-0342">GTP-binding</keyword>
<comment type="cofactor">
    <cofactor evidence="12">
        <name>[4Fe-4S] cluster</name>
        <dbReference type="ChEBI" id="CHEBI:49883"/>
    </cofactor>
    <text evidence="12">Binds 2 [4Fe-4S] clusters. Binds 1 [4Fe-4S] cluster coordinated with 3 cysteines and an exchangeable S-adenosyl-L-methionine and 1 [4Fe-4S] cluster coordinated with 3 cysteines and the GTP-derived substrate.</text>
</comment>
<keyword evidence="10 12" id="KW-0456">Lyase</keyword>
<dbReference type="PANTHER" id="PTHR22960:SF0">
    <property type="entry name" value="MOLYBDENUM COFACTOR BIOSYNTHESIS PROTEIN 1"/>
    <property type="match status" value="1"/>
</dbReference>
<dbReference type="UniPathway" id="UPA00344"/>
<dbReference type="Pfam" id="PF04055">
    <property type="entry name" value="Radical_SAM"/>
    <property type="match status" value="1"/>
</dbReference>
<feature type="domain" description="Radical SAM core" evidence="13">
    <location>
        <begin position="5"/>
        <end position="231"/>
    </location>
</feature>
<dbReference type="STRING" id="1795632.TH606_04725"/>
<keyword evidence="6 12" id="KW-0408">Iron</keyword>
<dbReference type="InterPro" id="IPR013785">
    <property type="entry name" value="Aldolase_TIM"/>
</dbReference>
<keyword evidence="9 12" id="KW-0501">Molybdenum cofactor biosynthesis</keyword>
<feature type="binding site" evidence="12">
    <location>
        <begin position="259"/>
        <end position="261"/>
    </location>
    <ligand>
        <name>GTP</name>
        <dbReference type="ChEBI" id="CHEBI:37565"/>
    </ligand>
</feature>
<dbReference type="GO" id="GO:1904047">
    <property type="term" value="F:S-adenosyl-L-methionine binding"/>
    <property type="evidence" value="ECO:0007669"/>
    <property type="project" value="UniProtKB-UniRule"/>
</dbReference>
<dbReference type="SMART" id="SM00729">
    <property type="entry name" value="Elp3"/>
    <property type="match status" value="1"/>
</dbReference>
<evidence type="ECO:0000256" key="10">
    <source>
        <dbReference type="ARBA" id="ARBA00023239"/>
    </source>
</evidence>
<dbReference type="HAMAP" id="MF_01225_B">
    <property type="entry name" value="MoaA_B"/>
    <property type="match status" value="1"/>
</dbReference>
<feature type="binding site" evidence="12">
    <location>
        <position position="28"/>
    </location>
    <ligand>
        <name>[4Fe-4S] cluster</name>
        <dbReference type="ChEBI" id="CHEBI:49883"/>
        <label>1</label>
        <note>4Fe-4S-S-AdoMet</note>
    </ligand>
</feature>
<dbReference type="Gene3D" id="3.20.20.70">
    <property type="entry name" value="Aldolase class I"/>
    <property type="match status" value="1"/>
</dbReference>
<dbReference type="GO" id="GO:0061799">
    <property type="term" value="F:cyclic pyranopterin monophosphate synthase activity"/>
    <property type="evidence" value="ECO:0007669"/>
    <property type="project" value="TreeGrafter"/>
</dbReference>
<dbReference type="CDD" id="cd21117">
    <property type="entry name" value="Twitch_MoaA"/>
    <property type="match status" value="1"/>
</dbReference>
<dbReference type="InterPro" id="IPR050105">
    <property type="entry name" value="MoCo_biosynth_MoaA/MoaC"/>
</dbReference>
<feature type="binding site" evidence="12">
    <location>
        <position position="119"/>
    </location>
    <ligand>
        <name>S-adenosyl-L-methionine</name>
        <dbReference type="ChEBI" id="CHEBI:59789"/>
    </ligand>
</feature>
<dbReference type="GO" id="GO:0051539">
    <property type="term" value="F:4 iron, 4 sulfur cluster binding"/>
    <property type="evidence" value="ECO:0007669"/>
    <property type="project" value="UniProtKB-UniRule"/>
</dbReference>
<dbReference type="SFLD" id="SFLDG01383">
    <property type="entry name" value="cyclic_pyranopterin_phosphate"/>
    <property type="match status" value="1"/>
</dbReference>
<proteinExistence type="inferred from homology"/>
<evidence type="ECO:0000256" key="11">
    <source>
        <dbReference type="ARBA" id="ARBA00048697"/>
    </source>
</evidence>
<comment type="function">
    <text evidence="12">Catalyzes the cyclization of GTP to (8S)-3',8-cyclo-7,8-dihydroguanosine 5'-triphosphate.</text>
</comment>
<dbReference type="Proteomes" id="UP000076964">
    <property type="component" value="Unassembled WGS sequence"/>
</dbReference>
<sequence length="323" mass="35888">MLIDSHGRKITYLRVSITDRCNLRCFYCSSKDSFAKLPAEEILSYEELYRVIQAAVSVGIKRIRLTGGEPLVRKDFVSFIANLAKIPGLEDLALTTNGLLLASLAESLKKAGLRRVNISLDTLDRERYKEICGVDALDEVLSGIKKALEVGFSPVKINMVIMRGINDDEVVEMARLTLEEPLEVRFIEFMPIGTGASWEENLFIPIAETEKKLKEAFGKLLPAPKIGAGPAKVFSLPGAKGSIGFISAISNHFCNKCNRLRLTPEGRLRLCLFSDEEIDLKPSLREDSSEKALKEAFIKAVAKKPSQRSLDLFPRRLMRSIGG</sequence>
<reference evidence="14 15" key="1">
    <citation type="submission" date="2016-02" db="EMBL/GenBank/DDBJ databases">
        <title>Draft genome sequence of Thermodesulfatator sp. S606.</title>
        <authorList>
            <person name="Lai Q."/>
            <person name="Cao J."/>
            <person name="Dupont S."/>
            <person name="Shao Z."/>
            <person name="Jebbar M."/>
            <person name="Alain K."/>
        </authorList>
    </citation>
    <scope>NUCLEOTIDE SEQUENCE [LARGE SCALE GENOMIC DNA]</scope>
    <source>
        <strain evidence="14 15">S606</strain>
    </source>
</reference>
<dbReference type="InterPro" id="IPR010505">
    <property type="entry name" value="MoaA_twitch"/>
</dbReference>
<dbReference type="OrthoDB" id="9763993at2"/>
<feature type="binding site" evidence="12">
    <location>
        <position position="95"/>
    </location>
    <ligand>
        <name>GTP</name>
        <dbReference type="ChEBI" id="CHEBI:37565"/>
    </ligand>
</feature>
<dbReference type="SFLD" id="SFLDS00029">
    <property type="entry name" value="Radical_SAM"/>
    <property type="match status" value="1"/>
</dbReference>
<keyword evidence="5 12" id="KW-0547">Nucleotide-binding</keyword>
<comment type="similarity">
    <text evidence="12">Belongs to the radical SAM superfamily. MoaA family.</text>
</comment>
<dbReference type="GO" id="GO:0005525">
    <property type="term" value="F:GTP binding"/>
    <property type="evidence" value="ECO:0007669"/>
    <property type="project" value="UniProtKB-UniRule"/>
</dbReference>
<dbReference type="GO" id="GO:0061798">
    <property type="term" value="F:GTP 3',8'-cyclase activity"/>
    <property type="evidence" value="ECO:0007669"/>
    <property type="project" value="UniProtKB-UniRule"/>
</dbReference>
<dbReference type="SUPFAM" id="SSF102114">
    <property type="entry name" value="Radical SAM enzymes"/>
    <property type="match status" value="1"/>
</dbReference>
<comment type="catalytic activity">
    <reaction evidence="11 12">
        <text>GTP + AH2 + S-adenosyl-L-methionine = (8S)-3',8-cyclo-7,8-dihydroguanosine 5'-triphosphate + 5'-deoxyadenosine + L-methionine + A + H(+)</text>
        <dbReference type="Rhea" id="RHEA:49576"/>
        <dbReference type="ChEBI" id="CHEBI:13193"/>
        <dbReference type="ChEBI" id="CHEBI:15378"/>
        <dbReference type="ChEBI" id="CHEBI:17319"/>
        <dbReference type="ChEBI" id="CHEBI:17499"/>
        <dbReference type="ChEBI" id="CHEBI:37565"/>
        <dbReference type="ChEBI" id="CHEBI:57844"/>
        <dbReference type="ChEBI" id="CHEBI:59789"/>
        <dbReference type="ChEBI" id="CHEBI:131766"/>
        <dbReference type="EC" id="4.1.99.22"/>
    </reaction>
</comment>
<organism evidence="14 15">
    <name type="scientific">Thermodesulfatator autotrophicus</name>
    <dbReference type="NCBI Taxonomy" id="1795632"/>
    <lineage>
        <taxon>Bacteria</taxon>
        <taxon>Pseudomonadati</taxon>
        <taxon>Thermodesulfobacteriota</taxon>
        <taxon>Thermodesulfobacteria</taxon>
        <taxon>Thermodesulfobacteriales</taxon>
        <taxon>Thermodesulfatatoraceae</taxon>
        <taxon>Thermodesulfatator</taxon>
    </lineage>
</organism>
<dbReference type="PROSITE" id="PS01305">
    <property type="entry name" value="MOAA_NIFB_PQQE"/>
    <property type="match status" value="1"/>
</dbReference>
<feature type="binding site" evidence="12">
    <location>
        <position position="27"/>
    </location>
    <ligand>
        <name>S-adenosyl-L-methionine</name>
        <dbReference type="ChEBI" id="CHEBI:59789"/>
    </ligand>
</feature>
<evidence type="ECO:0000256" key="9">
    <source>
        <dbReference type="ARBA" id="ARBA00023150"/>
    </source>
</evidence>
<evidence type="ECO:0000259" key="13">
    <source>
        <dbReference type="PROSITE" id="PS51918"/>
    </source>
</evidence>
<dbReference type="SFLD" id="SFLDG01386">
    <property type="entry name" value="main_SPASM_domain-containing"/>
    <property type="match status" value="1"/>
</dbReference>
<dbReference type="AlphaFoldDB" id="A0A177EA07"/>
<dbReference type="NCBIfam" id="TIGR02666">
    <property type="entry name" value="moaA"/>
    <property type="match status" value="1"/>
</dbReference>
<feature type="binding site" evidence="12">
    <location>
        <position position="254"/>
    </location>
    <ligand>
        <name>[4Fe-4S] cluster</name>
        <dbReference type="ChEBI" id="CHEBI:49883"/>
        <label>2</label>
        <note>4Fe-4S-substrate</note>
    </ligand>
</feature>
<feature type="binding site" evidence="12">
    <location>
        <position position="190"/>
    </location>
    <ligand>
        <name>S-adenosyl-L-methionine</name>
        <dbReference type="ChEBI" id="CHEBI:59789"/>
    </ligand>
</feature>
<feature type="binding site" evidence="12">
    <location>
        <position position="21"/>
    </location>
    <ligand>
        <name>[4Fe-4S] cluster</name>
        <dbReference type="ChEBI" id="CHEBI:49883"/>
        <label>1</label>
        <note>4Fe-4S-S-AdoMet</note>
    </ligand>
</feature>
<evidence type="ECO:0000256" key="1">
    <source>
        <dbReference type="ARBA" id="ARBA00012167"/>
    </source>
</evidence>
<dbReference type="InterPro" id="IPR000385">
    <property type="entry name" value="MoaA_NifB_PqqE_Fe-S-bd_CS"/>
</dbReference>
<evidence type="ECO:0000256" key="2">
    <source>
        <dbReference type="ARBA" id="ARBA00022485"/>
    </source>
</evidence>
<keyword evidence="4 12" id="KW-0479">Metal-binding</keyword>
<feature type="binding site" evidence="12">
    <location>
        <position position="25"/>
    </location>
    <ligand>
        <name>[4Fe-4S] cluster</name>
        <dbReference type="ChEBI" id="CHEBI:49883"/>
        <label>1</label>
        <note>4Fe-4S-S-AdoMet</note>
    </ligand>
</feature>
<evidence type="ECO:0000256" key="8">
    <source>
        <dbReference type="ARBA" id="ARBA00023134"/>
    </source>
</evidence>
<name>A0A177EA07_9BACT</name>